<dbReference type="HOGENOM" id="CLU_138052_2_0_1"/>
<evidence type="ECO:0000313" key="8">
    <source>
        <dbReference type="Proteomes" id="UP000054217"/>
    </source>
</evidence>
<dbReference type="GO" id="GO:0032044">
    <property type="term" value="C:DSIF complex"/>
    <property type="evidence" value="ECO:0007669"/>
    <property type="project" value="TreeGrafter"/>
</dbReference>
<dbReference type="InterPro" id="IPR009287">
    <property type="entry name" value="Spt4"/>
</dbReference>
<sequence>ACLLCSDVQLPTDSEKNGCPNCEEIISFCSRDLKHPIFMPRSVKRMKGSMDSISVCTTTYFDGIISLIDPVLSWFADGFFFFGVESKMYAITVKGRVPEDVDLKSRCIKHRLNNHTDQDYFAVMHTPRSFLASSSPLRSD</sequence>
<evidence type="ECO:0000256" key="2">
    <source>
        <dbReference type="ARBA" id="ARBA00020182"/>
    </source>
</evidence>
<dbReference type="GO" id="GO:0000993">
    <property type="term" value="F:RNA polymerase II complex binding"/>
    <property type="evidence" value="ECO:0007669"/>
    <property type="project" value="TreeGrafter"/>
</dbReference>
<feature type="domain" description="Spt4/RpoE2 zinc finger" evidence="6">
    <location>
        <begin position="1"/>
        <end position="94"/>
    </location>
</feature>
<dbReference type="PANTHER" id="PTHR12882:SF1">
    <property type="entry name" value="TRANSCRIPTION ELONGATION FACTOR SPT4"/>
    <property type="match status" value="1"/>
</dbReference>
<dbReference type="GO" id="GO:0006355">
    <property type="term" value="P:regulation of DNA-templated transcription"/>
    <property type="evidence" value="ECO:0007669"/>
    <property type="project" value="InterPro"/>
</dbReference>
<evidence type="ECO:0000256" key="1">
    <source>
        <dbReference type="ARBA" id="ARBA00004584"/>
    </source>
</evidence>
<dbReference type="PANTHER" id="PTHR12882">
    <property type="entry name" value="SUPPRESSOR OF TY 4"/>
    <property type="match status" value="1"/>
</dbReference>
<dbReference type="EMBL" id="KN831974">
    <property type="protein sequence ID" value="KIO03846.1"/>
    <property type="molecule type" value="Genomic_DNA"/>
</dbReference>
<evidence type="ECO:0000259" key="6">
    <source>
        <dbReference type="SMART" id="SM01389"/>
    </source>
</evidence>
<organism evidence="7 8">
    <name type="scientific">Pisolithus tinctorius Marx 270</name>
    <dbReference type="NCBI Taxonomy" id="870435"/>
    <lineage>
        <taxon>Eukaryota</taxon>
        <taxon>Fungi</taxon>
        <taxon>Dikarya</taxon>
        <taxon>Basidiomycota</taxon>
        <taxon>Agaricomycotina</taxon>
        <taxon>Agaricomycetes</taxon>
        <taxon>Agaricomycetidae</taxon>
        <taxon>Boletales</taxon>
        <taxon>Sclerodermatineae</taxon>
        <taxon>Pisolithaceae</taxon>
        <taxon>Pisolithus</taxon>
    </lineage>
</organism>
<accession>A0A0C3P858</accession>
<comment type="subcellular location">
    <subcellularLocation>
        <location evidence="1">Chromosome</location>
        <location evidence="1">Centromere</location>
    </subcellularLocation>
</comment>
<evidence type="ECO:0000313" key="7">
    <source>
        <dbReference type="EMBL" id="KIO03846.1"/>
    </source>
</evidence>
<proteinExistence type="predicted"/>
<dbReference type="Pfam" id="PF06093">
    <property type="entry name" value="Spt4"/>
    <property type="match status" value="1"/>
</dbReference>
<keyword evidence="8" id="KW-1185">Reference proteome</keyword>
<reference evidence="8" key="2">
    <citation type="submission" date="2015-01" db="EMBL/GenBank/DDBJ databases">
        <title>Evolutionary Origins and Diversification of the Mycorrhizal Mutualists.</title>
        <authorList>
            <consortium name="DOE Joint Genome Institute"/>
            <consortium name="Mycorrhizal Genomics Consortium"/>
            <person name="Kohler A."/>
            <person name="Kuo A."/>
            <person name="Nagy L.G."/>
            <person name="Floudas D."/>
            <person name="Copeland A."/>
            <person name="Barry K.W."/>
            <person name="Cichocki N."/>
            <person name="Veneault-Fourrey C."/>
            <person name="LaButti K."/>
            <person name="Lindquist E.A."/>
            <person name="Lipzen A."/>
            <person name="Lundell T."/>
            <person name="Morin E."/>
            <person name="Murat C."/>
            <person name="Riley R."/>
            <person name="Ohm R."/>
            <person name="Sun H."/>
            <person name="Tunlid A."/>
            <person name="Henrissat B."/>
            <person name="Grigoriev I.V."/>
            <person name="Hibbett D.S."/>
            <person name="Martin F."/>
        </authorList>
    </citation>
    <scope>NUCLEOTIDE SEQUENCE [LARGE SCALE GENOMIC DNA]</scope>
    <source>
        <strain evidence="8">Marx 270</strain>
    </source>
</reference>
<dbReference type="InParanoid" id="A0A0C3P858"/>
<dbReference type="OrthoDB" id="248751at2759"/>
<feature type="non-terminal residue" evidence="7">
    <location>
        <position position="1"/>
    </location>
</feature>
<dbReference type="GO" id="GO:0000775">
    <property type="term" value="C:chromosome, centromeric region"/>
    <property type="evidence" value="ECO:0007669"/>
    <property type="project" value="UniProtKB-SubCell"/>
</dbReference>
<gene>
    <name evidence="7" type="ORF">M404DRAFT_144647</name>
</gene>
<evidence type="ECO:0000256" key="3">
    <source>
        <dbReference type="ARBA" id="ARBA00023163"/>
    </source>
</evidence>
<dbReference type="AlphaFoldDB" id="A0A0C3P858"/>
<dbReference type="InterPro" id="IPR038510">
    <property type="entry name" value="Spt4_sf"/>
</dbReference>
<dbReference type="Proteomes" id="UP000054217">
    <property type="component" value="Unassembled WGS sequence"/>
</dbReference>
<protein>
    <recommendedName>
        <fullName evidence="2">Transcription elongation factor SPT4</fullName>
    </recommendedName>
    <alternativeName>
        <fullName evidence="5">Chromatin elongation factor SPT4</fullName>
    </alternativeName>
</protein>
<keyword evidence="4" id="KW-0137">Centromere</keyword>
<name>A0A0C3P858_PISTI</name>
<evidence type="ECO:0000256" key="5">
    <source>
        <dbReference type="ARBA" id="ARBA00029869"/>
    </source>
</evidence>
<evidence type="ECO:0000256" key="4">
    <source>
        <dbReference type="ARBA" id="ARBA00023328"/>
    </source>
</evidence>
<dbReference type="GO" id="GO:0140673">
    <property type="term" value="P:transcription elongation-coupled chromatin remodeling"/>
    <property type="evidence" value="ECO:0007669"/>
    <property type="project" value="InterPro"/>
</dbReference>
<dbReference type="STRING" id="870435.A0A0C3P858"/>
<dbReference type="SMART" id="SM01389">
    <property type="entry name" value="Spt4"/>
    <property type="match status" value="1"/>
</dbReference>
<keyword evidence="3" id="KW-0804">Transcription</keyword>
<dbReference type="Gene3D" id="3.30.40.210">
    <property type="match status" value="1"/>
</dbReference>
<dbReference type="FunCoup" id="A0A0C3P858">
    <property type="interactions" value="312"/>
</dbReference>
<reference evidence="7 8" key="1">
    <citation type="submission" date="2014-04" db="EMBL/GenBank/DDBJ databases">
        <authorList>
            <consortium name="DOE Joint Genome Institute"/>
            <person name="Kuo A."/>
            <person name="Kohler A."/>
            <person name="Costa M.D."/>
            <person name="Nagy L.G."/>
            <person name="Floudas D."/>
            <person name="Copeland A."/>
            <person name="Barry K.W."/>
            <person name="Cichocki N."/>
            <person name="Veneault-Fourrey C."/>
            <person name="LaButti K."/>
            <person name="Lindquist E.A."/>
            <person name="Lipzen A."/>
            <person name="Lundell T."/>
            <person name="Morin E."/>
            <person name="Murat C."/>
            <person name="Sun H."/>
            <person name="Tunlid A."/>
            <person name="Henrissat B."/>
            <person name="Grigoriev I.V."/>
            <person name="Hibbett D.S."/>
            <person name="Martin F."/>
            <person name="Nordberg H.P."/>
            <person name="Cantor M.N."/>
            <person name="Hua S.X."/>
        </authorList>
    </citation>
    <scope>NUCLEOTIDE SEQUENCE [LARGE SCALE GENOMIC DNA]</scope>
    <source>
        <strain evidence="7 8">Marx 270</strain>
    </source>
</reference>
<dbReference type="InterPro" id="IPR022800">
    <property type="entry name" value="Spt4/RpoE2_Znf"/>
</dbReference>
<dbReference type="GO" id="GO:0008270">
    <property type="term" value="F:zinc ion binding"/>
    <property type="evidence" value="ECO:0007669"/>
    <property type="project" value="InterPro"/>
</dbReference>